<dbReference type="Proteomes" id="UP000318453">
    <property type="component" value="Chromosome"/>
</dbReference>
<protein>
    <recommendedName>
        <fullName evidence="5">Peptidylprolyl isomerase</fullName>
    </recommendedName>
</protein>
<feature type="signal peptide" evidence="2">
    <location>
        <begin position="1"/>
        <end position="33"/>
    </location>
</feature>
<keyword evidence="2" id="KW-0732">Signal</keyword>
<dbReference type="AlphaFoldDB" id="A0A5B8NNY7"/>
<dbReference type="EMBL" id="CP042326">
    <property type="protein sequence ID" value="QDZ39899.1"/>
    <property type="molecule type" value="Genomic_DNA"/>
</dbReference>
<name>A0A5B8NNY7_9CHRO</name>
<keyword evidence="4" id="KW-1185">Reference proteome</keyword>
<evidence type="ECO:0008006" key="5">
    <source>
        <dbReference type="Google" id="ProtNLM"/>
    </source>
</evidence>
<evidence type="ECO:0000313" key="4">
    <source>
        <dbReference type="Proteomes" id="UP000318453"/>
    </source>
</evidence>
<keyword evidence="1" id="KW-0175">Coiled coil</keyword>
<gene>
    <name evidence="3" type="ORF">FRE64_08060</name>
</gene>
<dbReference type="RefSeq" id="WP_146295495.1">
    <property type="nucleotide sequence ID" value="NZ_CP042326.1"/>
</dbReference>
<reference evidence="3 4" key="1">
    <citation type="submission" date="2019-08" db="EMBL/GenBank/DDBJ databases">
        <title>Carotenoids and Carotenoid Binding Proteins in the Halophilic Cyanobacterium Euhalothece sp. ZM00.</title>
        <authorList>
            <person name="Cho S.M."/>
            <person name="Song J.Y."/>
            <person name="Park Y.-I."/>
        </authorList>
    </citation>
    <scope>NUCLEOTIDE SEQUENCE [LARGE SCALE GENOMIC DNA]</scope>
    <source>
        <strain evidence="3 4">Z-M001</strain>
    </source>
</reference>
<feature type="coiled-coil region" evidence="1">
    <location>
        <begin position="291"/>
        <end position="318"/>
    </location>
</feature>
<sequence length="455" mass="49867">MKIKFYFHQSNFTPVLSIALASLVSVFTLPANANENRVNLLERVAEETGIDVGVDLQDDVIEAVEAKDLENFVDGDVQELLERLGDAGEAADKESKQELIKALVEDSELQQALIEAVEVENDELELDDTFFINVVAAVSQKGTLDAIATQVLLEKPRELLDEVNITFAGESIRDAVDIDDLNETELKIEFETIDGDDPDFEVGDDLSESELISLVRAFTEGIGIQERDRVTATAFREEEANADNTVRSVIATEVELAPGQSFDQNNITTSTKTQEFNGVEVLSELTIESNNSDILTDNENLEVELAQAIEEADFDQASSIISLVRAFGDGGEQEQARVSGASLVDDQREDEDNDLLSVAAGEVELARGQLIGEEGGTLVTVTSELEGSETDPIRVEGLEIEYFIDEDSLSLEEAIATKVQEEDLTISEVISLVKAITQERERSFQDLNEPNVGLE</sequence>
<feature type="chain" id="PRO_5022682873" description="Peptidylprolyl isomerase" evidence="2">
    <location>
        <begin position="34"/>
        <end position="455"/>
    </location>
</feature>
<evidence type="ECO:0000256" key="2">
    <source>
        <dbReference type="SAM" id="SignalP"/>
    </source>
</evidence>
<evidence type="ECO:0000313" key="3">
    <source>
        <dbReference type="EMBL" id="QDZ39899.1"/>
    </source>
</evidence>
<proteinExistence type="predicted"/>
<evidence type="ECO:0000256" key="1">
    <source>
        <dbReference type="SAM" id="Coils"/>
    </source>
</evidence>
<accession>A0A5B8NNY7</accession>
<dbReference type="KEGG" id="enn:FRE64_08060"/>
<organism evidence="3 4">
    <name type="scientific">Euhalothece natronophila Z-M001</name>
    <dbReference type="NCBI Taxonomy" id="522448"/>
    <lineage>
        <taxon>Bacteria</taxon>
        <taxon>Bacillati</taxon>
        <taxon>Cyanobacteriota</taxon>
        <taxon>Cyanophyceae</taxon>
        <taxon>Oscillatoriophycideae</taxon>
        <taxon>Chroococcales</taxon>
        <taxon>Halothecacae</taxon>
        <taxon>Halothece cluster</taxon>
        <taxon>Euhalothece</taxon>
    </lineage>
</organism>